<dbReference type="Proteomes" id="UP000282613">
    <property type="component" value="Unassembled WGS sequence"/>
</dbReference>
<evidence type="ECO:0000259" key="3">
    <source>
        <dbReference type="PROSITE" id="PS51526"/>
    </source>
</evidence>
<proteinExistence type="predicted"/>
<evidence type="ECO:0000313" key="6">
    <source>
        <dbReference type="WBParaSite" id="TASK_0000681901-mRNA-1"/>
    </source>
</evidence>
<dbReference type="PANTHER" id="PTHR12619">
    <property type="entry name" value="RFX TRANSCRIPTION FACTOR FAMILY"/>
    <property type="match status" value="1"/>
</dbReference>
<evidence type="ECO:0000256" key="1">
    <source>
        <dbReference type="ARBA" id="ARBA00023125"/>
    </source>
</evidence>
<feature type="compositionally biased region" description="Polar residues" evidence="2">
    <location>
        <begin position="852"/>
        <end position="871"/>
    </location>
</feature>
<dbReference type="GO" id="GO:0000978">
    <property type="term" value="F:RNA polymerase II cis-regulatory region sequence-specific DNA binding"/>
    <property type="evidence" value="ECO:0007669"/>
    <property type="project" value="TreeGrafter"/>
</dbReference>
<feature type="compositionally biased region" description="Polar residues" evidence="2">
    <location>
        <begin position="915"/>
        <end position="927"/>
    </location>
</feature>
<evidence type="ECO:0000313" key="4">
    <source>
        <dbReference type="EMBL" id="VDK37383.1"/>
    </source>
</evidence>
<reference evidence="4 5" key="2">
    <citation type="submission" date="2018-11" db="EMBL/GenBank/DDBJ databases">
        <authorList>
            <consortium name="Pathogen Informatics"/>
        </authorList>
    </citation>
    <scope>NUCLEOTIDE SEQUENCE [LARGE SCALE GENOMIC DNA]</scope>
</reference>
<feature type="compositionally biased region" description="Low complexity" evidence="2">
    <location>
        <begin position="572"/>
        <end position="583"/>
    </location>
</feature>
<dbReference type="Gene3D" id="1.10.10.10">
    <property type="entry name" value="Winged helix-like DNA-binding domain superfamily/Winged helix DNA-binding domain"/>
    <property type="match status" value="1"/>
</dbReference>
<name>A0A158R985_TAEAS</name>
<dbReference type="InterPro" id="IPR003150">
    <property type="entry name" value="DNA-bd_RFX"/>
</dbReference>
<feature type="compositionally biased region" description="Polar residues" evidence="2">
    <location>
        <begin position="381"/>
        <end position="397"/>
    </location>
</feature>
<feature type="compositionally biased region" description="Low complexity" evidence="2">
    <location>
        <begin position="761"/>
        <end position="779"/>
    </location>
</feature>
<evidence type="ECO:0000313" key="5">
    <source>
        <dbReference type="Proteomes" id="UP000282613"/>
    </source>
</evidence>
<feature type="region of interest" description="Disordered" evidence="2">
    <location>
        <begin position="852"/>
        <end position="882"/>
    </location>
</feature>
<dbReference type="SUPFAM" id="SSF46785">
    <property type="entry name" value="Winged helix' DNA-binding domain"/>
    <property type="match status" value="1"/>
</dbReference>
<dbReference type="GO" id="GO:0000981">
    <property type="term" value="F:DNA-binding transcription factor activity, RNA polymerase II-specific"/>
    <property type="evidence" value="ECO:0007669"/>
    <property type="project" value="TreeGrafter"/>
</dbReference>
<sequence length="969" mass="103898">MHTRADHDSRAFYGYLLNSLEKAVTPEARSRIDALVREFASFRDTEKILCALLLPVEPHGNCASALIEDDIGPNGFEVNSLGVGIFGGSGCSSSLHLSNQVEQSQAYTWIMSHLEEDSSTCLRKDEVYEDYRAYCEKHNQKTLNTADFGKVMKRAFPNVRPRRLGQRGQSRYCYGGMRKKLEVQAPSLPDLTLELSVPPATNNFRSGSSSVSSIDEQRHSQRGEVSPTWPTEEVRTVLGVTGPILVDVVRIILEYARTVLGTEFASLLHFAQHLVSDRYVTAHSRHAFALIAHLANSPTNPPATVAPSSLSNILLTPSSAAAGAFAEVLQKGMYGQMYRQSLESYSQFSESAATVLKPSTPRSSPIVPRKDGFLKKEETEQNPSSSVDIASLRNNPSPAGRVNSAGSTASSSHSQTSPVTTATVNQMGGGGAGSGTLPYRTPVVTVAGAMPVSAYQISPSSHYSFPLTHFSSTSNSALQTPAAKPELPVTQTADAYPGTPAYLSQRNQQPYAHSSSTDQRRASFSENPASYLTPVTCTNNYCASTPTTPYPNRGLEASGSYTSYGAGGAFVPQTTGPSSSLQPQQPPAPPIASGRSPYATIPYKHPTTHLPMDAPGAHEPTVSLHFLFILWNPLQECCCEFREGGVRDVRVRFVSHLFHARFSQFALAVTVAVVVVAGVVRVHLGSVSPTKHMNFFSLSSGSPSTGGYETRYQHRATVSPASLPAAGAPVQSNTSYYPSRYSNFNVMSPSTPGQSSPKLPSTSMGGETTSSGQSSWQSMKRPNVVRPTSSFEPDAGGDPFDYDNLPHLGSSPCPPEIPPSSPTEFLSFYSAGNAARRKEAQDTAEDLDRTLTNLSPDTSVNAANKSKSSQPLHVHISQDDGNEVEVVRKRKSTVRSALTFADTGEALHDALLTPSGESASAKTSPSVTPRERYGRPHSGGNGLDPSSSSTNPPAQKRPTPSSDSNVRSL</sequence>
<feature type="compositionally biased region" description="Polar residues" evidence="2">
    <location>
        <begin position="502"/>
        <end position="517"/>
    </location>
</feature>
<feature type="region of interest" description="Disordered" evidence="2">
    <location>
        <begin position="203"/>
        <end position="228"/>
    </location>
</feature>
<dbReference type="InterPro" id="IPR039779">
    <property type="entry name" value="RFX-like"/>
</dbReference>
<dbReference type="FunFam" id="1.10.10.10:FF:000422">
    <property type="entry name" value="DNA-binding protein RFX7"/>
    <property type="match status" value="1"/>
</dbReference>
<dbReference type="AlphaFoldDB" id="A0A158R985"/>
<feature type="compositionally biased region" description="Polar residues" evidence="2">
    <location>
        <begin position="944"/>
        <end position="969"/>
    </location>
</feature>
<reference evidence="6" key="1">
    <citation type="submission" date="2016-04" db="UniProtKB">
        <authorList>
            <consortium name="WormBaseParasite"/>
        </authorList>
    </citation>
    <scope>IDENTIFICATION</scope>
</reference>
<dbReference type="InterPro" id="IPR036388">
    <property type="entry name" value="WH-like_DNA-bd_sf"/>
</dbReference>
<dbReference type="InterPro" id="IPR036390">
    <property type="entry name" value="WH_DNA-bd_sf"/>
</dbReference>
<feature type="region of interest" description="Disordered" evidence="2">
    <location>
        <begin position="353"/>
        <end position="437"/>
    </location>
</feature>
<feature type="compositionally biased region" description="Low complexity" evidence="2">
    <location>
        <begin position="404"/>
        <end position="421"/>
    </location>
</feature>
<feature type="region of interest" description="Disordered" evidence="2">
    <location>
        <begin position="747"/>
        <end position="823"/>
    </location>
</feature>
<protein>
    <submittedName>
        <fullName evidence="6">RFX-type winged-helix domain-containing protein</fullName>
    </submittedName>
</protein>
<feature type="region of interest" description="Disordered" evidence="2">
    <location>
        <begin position="491"/>
        <end position="524"/>
    </location>
</feature>
<feature type="compositionally biased region" description="Basic and acidic residues" evidence="2">
    <location>
        <begin position="368"/>
        <end position="379"/>
    </location>
</feature>
<dbReference type="EMBL" id="UYRS01018541">
    <property type="protein sequence ID" value="VDK37383.1"/>
    <property type="molecule type" value="Genomic_DNA"/>
</dbReference>
<keyword evidence="1" id="KW-0238">DNA-binding</keyword>
<dbReference type="WBParaSite" id="TASK_0000681901-mRNA-1">
    <property type="protein sequence ID" value="TASK_0000681901-mRNA-1"/>
    <property type="gene ID" value="TASK_0000681901"/>
</dbReference>
<gene>
    <name evidence="4" type="ORF">TASK_LOCUS6820</name>
</gene>
<feature type="region of interest" description="Disordered" evidence="2">
    <location>
        <begin position="909"/>
        <end position="969"/>
    </location>
</feature>
<keyword evidence="5" id="KW-1185">Reference proteome</keyword>
<feature type="domain" description="RFX-type winged-helix" evidence="3">
    <location>
        <begin position="106"/>
        <end position="181"/>
    </location>
</feature>
<dbReference type="PANTHER" id="PTHR12619:SF21">
    <property type="entry name" value="RFX-TYPE WINGED-HELIX DOMAIN-CONTAINING PROTEIN"/>
    <property type="match status" value="1"/>
</dbReference>
<evidence type="ECO:0000256" key="2">
    <source>
        <dbReference type="SAM" id="MobiDB-lite"/>
    </source>
</evidence>
<dbReference type="OrthoDB" id="10069709at2759"/>
<feature type="compositionally biased region" description="Polar residues" evidence="2">
    <location>
        <begin position="747"/>
        <end position="760"/>
    </location>
</feature>
<organism evidence="6">
    <name type="scientific">Taenia asiatica</name>
    <name type="common">Asian tapeworm</name>
    <dbReference type="NCBI Taxonomy" id="60517"/>
    <lineage>
        <taxon>Eukaryota</taxon>
        <taxon>Metazoa</taxon>
        <taxon>Spiralia</taxon>
        <taxon>Lophotrochozoa</taxon>
        <taxon>Platyhelminthes</taxon>
        <taxon>Cestoda</taxon>
        <taxon>Eucestoda</taxon>
        <taxon>Cyclophyllidea</taxon>
        <taxon>Taeniidae</taxon>
        <taxon>Taenia</taxon>
    </lineage>
</organism>
<feature type="region of interest" description="Disordered" evidence="2">
    <location>
        <begin position="568"/>
        <end position="592"/>
    </location>
</feature>
<dbReference type="Pfam" id="PF02257">
    <property type="entry name" value="RFX_DNA_binding"/>
    <property type="match status" value="1"/>
</dbReference>
<dbReference type="PROSITE" id="PS51526">
    <property type="entry name" value="RFX_DBD"/>
    <property type="match status" value="1"/>
</dbReference>
<accession>A0A158R985</accession>
<dbReference type="STRING" id="60517.A0A158R985"/>
<feature type="compositionally biased region" description="Pro residues" evidence="2">
    <location>
        <begin position="812"/>
        <end position="821"/>
    </location>
</feature>